<organism evidence="1 2">
    <name type="scientific">Blautia obeum ATCC 29174</name>
    <dbReference type="NCBI Taxonomy" id="411459"/>
    <lineage>
        <taxon>Bacteria</taxon>
        <taxon>Bacillati</taxon>
        <taxon>Bacillota</taxon>
        <taxon>Clostridia</taxon>
        <taxon>Lachnospirales</taxon>
        <taxon>Lachnospiraceae</taxon>
        <taxon>Blautia</taxon>
    </lineage>
</organism>
<evidence type="ECO:0008006" key="3">
    <source>
        <dbReference type="Google" id="ProtNLM"/>
    </source>
</evidence>
<dbReference type="AlphaFoldDB" id="A5ZTE4"/>
<sequence length="413" mass="47817">MQIIRLSDNIQLNDFEFHGANEEVFSSASWNEEIRIIDGKQTIIKGVINGSSIRKKIKKKILCKMYNGVYKNEDIRFEDLKNEYIELPLNIEEKGVLKSSVAQKSNRLELGEIIVNKRDYKQLYFKLKNELGKQNIMLIEMNGICQYVLFNLMTSDGIKGYGYKNVINTNLVYRIGERIESKSQIFLGTDIYSCLEKTFAETAWEKLCEKVNLKKFVPNDIDELIIQSNVLAKIVYIYYFTMHVNNLKNRSMEISEFLTIKLNDFDNKTVGGNIDGSGRALKEQYICKEGKVSLSYRSLRRYDYRENIRYKLDKIKILSGNIDIELKKKGHIVLVDKICGIEESFNPITMDFTAFLYGKEYQHGKLKSRIEISTKINLEDILIKICGVGNKCKYELDGNILAPDVVVKRTILK</sequence>
<gene>
    <name evidence="1" type="ORF">RUMOBE_02273</name>
</gene>
<comment type="caution">
    <text evidence="1">The sequence shown here is derived from an EMBL/GenBank/DDBJ whole genome shotgun (WGS) entry which is preliminary data.</text>
</comment>
<evidence type="ECO:0000313" key="1">
    <source>
        <dbReference type="EMBL" id="EDM87099.1"/>
    </source>
</evidence>
<accession>A5ZTE4</accession>
<proteinExistence type="predicted"/>
<reference evidence="1 2" key="2">
    <citation type="submission" date="2007-04" db="EMBL/GenBank/DDBJ databases">
        <title>Draft genome sequence of Ruminococcus obeum (ATCC 29174).</title>
        <authorList>
            <person name="Sudarsanam P."/>
            <person name="Ley R."/>
            <person name="Guruge J."/>
            <person name="Turnbaugh P.J."/>
            <person name="Mahowald M."/>
            <person name="Liep D."/>
            <person name="Gordon J."/>
        </authorList>
    </citation>
    <scope>NUCLEOTIDE SEQUENCE [LARGE SCALE GENOMIC DNA]</scope>
    <source>
        <strain evidence="1 2">ATCC 29174</strain>
    </source>
</reference>
<dbReference type="EMBL" id="AAVO02000009">
    <property type="protein sequence ID" value="EDM87099.1"/>
    <property type="molecule type" value="Genomic_DNA"/>
</dbReference>
<dbReference type="RefSeq" id="WP_005421663.1">
    <property type="nucleotide sequence ID" value="NZ_CP102265.1"/>
</dbReference>
<protein>
    <recommendedName>
        <fullName evidence="3">TldD/PmbA family protein</fullName>
    </recommendedName>
</protein>
<dbReference type="GeneID" id="79802540"/>
<reference evidence="1 2" key="1">
    <citation type="submission" date="2007-03" db="EMBL/GenBank/DDBJ databases">
        <authorList>
            <person name="Fulton L."/>
            <person name="Clifton S."/>
            <person name="Fulton B."/>
            <person name="Xu J."/>
            <person name="Minx P."/>
            <person name="Pepin K.H."/>
            <person name="Johnson M."/>
            <person name="Thiruvilangam P."/>
            <person name="Bhonagiri V."/>
            <person name="Nash W.E."/>
            <person name="Mardis E.R."/>
            <person name="Wilson R.K."/>
        </authorList>
    </citation>
    <scope>NUCLEOTIDE SEQUENCE [LARGE SCALE GENOMIC DNA]</scope>
    <source>
        <strain evidence="1 2">ATCC 29174</strain>
    </source>
</reference>
<dbReference type="Proteomes" id="UP000006002">
    <property type="component" value="Unassembled WGS sequence"/>
</dbReference>
<name>A5ZTE4_9FIRM</name>
<evidence type="ECO:0000313" key="2">
    <source>
        <dbReference type="Proteomes" id="UP000006002"/>
    </source>
</evidence>
<dbReference type="HOGENOM" id="CLU_665099_0_0_9"/>